<dbReference type="InterPro" id="IPR035681">
    <property type="entry name" value="ComA-like_MBL"/>
</dbReference>
<dbReference type="InterPro" id="IPR052159">
    <property type="entry name" value="Competence_DNA_uptake"/>
</dbReference>
<keyword evidence="4 7" id="KW-1133">Transmembrane helix</keyword>
<evidence type="ECO:0000313" key="10">
    <source>
        <dbReference type="EMBL" id="BCT96658.1"/>
    </source>
</evidence>
<feature type="transmembrane region" description="Helical" evidence="7">
    <location>
        <begin position="295"/>
        <end position="312"/>
    </location>
</feature>
<dbReference type="InterPro" id="IPR001279">
    <property type="entry name" value="Metallo-B-lactamas"/>
</dbReference>
<dbReference type="PANTHER" id="PTHR30619:SF1">
    <property type="entry name" value="RECOMBINATION PROTEIN 2"/>
    <property type="match status" value="1"/>
</dbReference>
<evidence type="ECO:0000256" key="5">
    <source>
        <dbReference type="ARBA" id="ARBA00023136"/>
    </source>
</evidence>
<gene>
    <name evidence="10" type="primary">comA</name>
    <name evidence="10" type="ORF">LYSHEL_25290</name>
</gene>
<evidence type="ECO:0000259" key="9">
    <source>
        <dbReference type="SMART" id="SM00849"/>
    </source>
</evidence>
<keyword evidence="2" id="KW-1003">Cell membrane</keyword>
<evidence type="ECO:0000256" key="8">
    <source>
        <dbReference type="SAM" id="SignalP"/>
    </source>
</evidence>
<evidence type="ECO:0000256" key="6">
    <source>
        <dbReference type="SAM" id="MobiDB-lite"/>
    </source>
</evidence>
<feature type="transmembrane region" description="Helical" evidence="7">
    <location>
        <begin position="232"/>
        <end position="253"/>
    </location>
</feature>
<feature type="chain" id="PRO_5045905830" evidence="8">
    <location>
        <begin position="24"/>
        <end position="742"/>
    </location>
</feature>
<proteinExistence type="predicted"/>
<reference evidence="10 11" key="1">
    <citation type="submission" date="2021-03" db="EMBL/GenBank/DDBJ databases">
        <title>Complete Genome Sequences of Two Lysobacter Strains Isolated from Sea Water (Lysobacter caseinilyticus) and Soil (Lysobacter helvus) in South Korea.</title>
        <authorList>
            <person name="Watanabe Y."/>
            <person name="Arakawa K."/>
        </authorList>
    </citation>
    <scope>NUCLEOTIDE SEQUENCE [LARGE SCALE GENOMIC DNA]</scope>
    <source>
        <strain evidence="10 11">D10</strain>
    </source>
</reference>
<dbReference type="PANTHER" id="PTHR30619">
    <property type="entry name" value="DNA INTERNALIZATION/COMPETENCE PROTEIN COMEC/REC2"/>
    <property type="match status" value="1"/>
</dbReference>
<dbReference type="InterPro" id="IPR004477">
    <property type="entry name" value="ComEC_N"/>
</dbReference>
<dbReference type="InterPro" id="IPR004797">
    <property type="entry name" value="Competence_ComEC/Rec2"/>
</dbReference>
<comment type="subcellular location">
    <subcellularLocation>
        <location evidence="1">Cell membrane</location>
        <topology evidence="1">Multi-pass membrane protein</topology>
    </subcellularLocation>
</comment>
<dbReference type="Pfam" id="PF13567">
    <property type="entry name" value="DUF4131"/>
    <property type="match status" value="1"/>
</dbReference>
<name>A0ABM7QG74_9GAMM</name>
<dbReference type="SUPFAM" id="SSF56281">
    <property type="entry name" value="Metallo-hydrolase/oxidoreductase"/>
    <property type="match status" value="1"/>
</dbReference>
<keyword evidence="3 7" id="KW-0812">Transmembrane</keyword>
<accession>A0ABM7QG74</accession>
<dbReference type="InterPro" id="IPR025405">
    <property type="entry name" value="DUF4131"/>
</dbReference>
<evidence type="ECO:0000256" key="1">
    <source>
        <dbReference type="ARBA" id="ARBA00004651"/>
    </source>
</evidence>
<dbReference type="Pfam" id="PF00753">
    <property type="entry name" value="Lactamase_B"/>
    <property type="match status" value="1"/>
</dbReference>
<dbReference type="NCBIfam" id="TIGR00360">
    <property type="entry name" value="ComEC_N-term"/>
    <property type="match status" value="1"/>
</dbReference>
<evidence type="ECO:0000256" key="4">
    <source>
        <dbReference type="ARBA" id="ARBA00022989"/>
    </source>
</evidence>
<evidence type="ECO:0000256" key="3">
    <source>
        <dbReference type="ARBA" id="ARBA00022692"/>
    </source>
</evidence>
<evidence type="ECO:0000256" key="2">
    <source>
        <dbReference type="ARBA" id="ARBA00022475"/>
    </source>
</evidence>
<protein>
    <submittedName>
        <fullName evidence="10">DNA internalization-related competence protein ComEC/Rec2</fullName>
    </submittedName>
</protein>
<dbReference type="SMART" id="SM00849">
    <property type="entry name" value="Lactamase_B"/>
    <property type="match status" value="1"/>
</dbReference>
<feature type="transmembrane region" description="Helical" evidence="7">
    <location>
        <begin position="273"/>
        <end position="290"/>
    </location>
</feature>
<dbReference type="InterPro" id="IPR036866">
    <property type="entry name" value="RibonucZ/Hydroxyglut_hydro"/>
</dbReference>
<feature type="transmembrane region" description="Helical" evidence="7">
    <location>
        <begin position="324"/>
        <end position="344"/>
    </location>
</feature>
<evidence type="ECO:0000256" key="7">
    <source>
        <dbReference type="SAM" id="Phobius"/>
    </source>
</evidence>
<feature type="region of interest" description="Disordered" evidence="6">
    <location>
        <begin position="696"/>
        <end position="742"/>
    </location>
</feature>
<keyword evidence="11" id="KW-1185">Reference proteome</keyword>
<feature type="domain" description="Metallo-beta-lactamase" evidence="9">
    <location>
        <begin position="474"/>
        <end position="659"/>
    </location>
</feature>
<dbReference type="Gene3D" id="3.60.15.10">
    <property type="entry name" value="Ribonuclease Z/Hydroxyacylglutathione hydrolase-like"/>
    <property type="match status" value="1"/>
</dbReference>
<organism evidence="10 11">
    <name type="scientific">Lysobacter helvus</name>
    <dbReference type="NCBI Taxonomy" id="2675059"/>
    <lineage>
        <taxon>Bacteria</taxon>
        <taxon>Pseudomonadati</taxon>
        <taxon>Pseudomonadota</taxon>
        <taxon>Gammaproteobacteria</taxon>
        <taxon>Lysobacterales</taxon>
        <taxon>Lysobacteraceae</taxon>
        <taxon>Lysobacter</taxon>
    </lineage>
</organism>
<evidence type="ECO:0000313" key="11">
    <source>
        <dbReference type="Proteomes" id="UP000680514"/>
    </source>
</evidence>
<dbReference type="CDD" id="cd07731">
    <property type="entry name" value="ComA-like_MBL-fold"/>
    <property type="match status" value="1"/>
</dbReference>
<feature type="signal peptide" evidence="8">
    <location>
        <begin position="1"/>
        <end position="23"/>
    </location>
</feature>
<keyword evidence="5 7" id="KW-0472">Membrane</keyword>
<feature type="transmembrane region" description="Helical" evidence="7">
    <location>
        <begin position="194"/>
        <end position="220"/>
    </location>
</feature>
<dbReference type="NCBIfam" id="TIGR00361">
    <property type="entry name" value="ComEC_Rec2"/>
    <property type="match status" value="1"/>
</dbReference>
<dbReference type="EMBL" id="AP024546">
    <property type="protein sequence ID" value="BCT96658.1"/>
    <property type="molecule type" value="Genomic_DNA"/>
</dbReference>
<dbReference type="Pfam" id="PF03772">
    <property type="entry name" value="Competence"/>
    <property type="match status" value="1"/>
</dbReference>
<dbReference type="Proteomes" id="UP000680514">
    <property type="component" value="Chromosome"/>
</dbReference>
<sequence>MRCGAIALAGALLAGIHAHVALAPPAHALAGADTRITGRIVDLPVTEPRRVRFHLRVDDASDQPEALRGRLVRLAWYDARDATPGPRPTAGSRWHLDVRLRPPRGLRNPGTLDAERHAFAQRIAATGYVRNPASARILSPPSGLHAWRARVSDRIDAAVARPSDRFVRALALGDTRYLSERDWATLRATGLTHLIAISGFHVGLVAGFFALGASALWRLLPSLALRLPRPAAMAIAALLGALLYTAASGFALPTVRTTLMIAVVAGARLVRRPLSPFAALALAVTAMIVVDPLSLLGAGFWLSVCGVAWLVWCLPRGDTSLLRGFASAQAVATIGLLPLTVALFGQASLAGPIANLVAIPWWSLVVVPLSLLGTGLDTVQHGAGDWAWQAAAFAFDLPWPWFEHLGDSALALWWLPEARWFALPMALIAAAWWLLPRRVPGKALASLAWLPLLFPSRELPPHGGVRLDVLDVGQGLSILVRTQSHTLLYDMGPAQHDGYDAGERAVVPALRALGVRKLDVAIISHADSDHAGGWPAVRRAFPIARTLTPDGSPTVADAPCLAGQAWQRDGVVFRILHPVPYFPYLGNEAGCVLRIETPHGAALLTGDIGEVIERALIHRDRASVQADVVLIPHHGSDGSSDPAFIRATGARHALVASGAGNRFGHPRPAVVARWCRAGARVFDTAASGAVRADIGPAGTQVAPRRATHPRLWDATPRSPRSAGLCYRPHQGEGPATPRPAED</sequence>
<keyword evidence="8" id="KW-0732">Signal</keyword>